<reference evidence="4 5" key="1">
    <citation type="submission" date="2022-01" db="EMBL/GenBank/DDBJ databases">
        <authorList>
            <person name="Xiong W."/>
            <person name="Schranz E."/>
        </authorList>
    </citation>
    <scope>NUCLEOTIDE SEQUENCE [LARGE SCALE GENOMIC DNA]</scope>
</reference>
<organism evidence="4 5">
    <name type="scientific">Lactuca virosa</name>
    <dbReference type="NCBI Taxonomy" id="75947"/>
    <lineage>
        <taxon>Eukaryota</taxon>
        <taxon>Viridiplantae</taxon>
        <taxon>Streptophyta</taxon>
        <taxon>Embryophyta</taxon>
        <taxon>Tracheophyta</taxon>
        <taxon>Spermatophyta</taxon>
        <taxon>Magnoliopsida</taxon>
        <taxon>eudicotyledons</taxon>
        <taxon>Gunneridae</taxon>
        <taxon>Pentapetalae</taxon>
        <taxon>asterids</taxon>
        <taxon>campanulids</taxon>
        <taxon>Asterales</taxon>
        <taxon>Asteraceae</taxon>
        <taxon>Cichorioideae</taxon>
        <taxon>Cichorieae</taxon>
        <taxon>Lactucinae</taxon>
        <taxon>Lactuca</taxon>
    </lineage>
</organism>
<evidence type="ECO:0000256" key="2">
    <source>
        <dbReference type="ARBA" id="ARBA00022801"/>
    </source>
</evidence>
<gene>
    <name evidence="4" type="ORF">LVIROSA_LOCUS11131</name>
</gene>
<dbReference type="Gene3D" id="3.30.420.10">
    <property type="entry name" value="Ribonuclease H-like superfamily/Ribonuclease H"/>
    <property type="match status" value="1"/>
</dbReference>
<keyword evidence="2" id="KW-0378">Hydrolase</keyword>
<keyword evidence="1" id="KW-0540">Nuclease</keyword>
<dbReference type="Pfam" id="PF01612">
    <property type="entry name" value="DNA_pol_A_exo1"/>
    <property type="match status" value="1"/>
</dbReference>
<dbReference type="SUPFAM" id="SSF53098">
    <property type="entry name" value="Ribonuclease H-like"/>
    <property type="match status" value="1"/>
</dbReference>
<dbReference type="InterPro" id="IPR012337">
    <property type="entry name" value="RNaseH-like_sf"/>
</dbReference>
<protein>
    <recommendedName>
        <fullName evidence="3">3'-5' exonuclease domain-containing protein</fullName>
    </recommendedName>
</protein>
<evidence type="ECO:0000313" key="4">
    <source>
        <dbReference type="EMBL" id="CAH1423879.1"/>
    </source>
</evidence>
<name>A0AAU9M7Q7_9ASTR</name>
<feature type="domain" description="3'-5' exonuclease" evidence="3">
    <location>
        <begin position="48"/>
        <end position="209"/>
    </location>
</feature>
<evidence type="ECO:0000256" key="1">
    <source>
        <dbReference type="ARBA" id="ARBA00022722"/>
    </source>
</evidence>
<dbReference type="PANTHER" id="PTHR13620">
    <property type="entry name" value="3-5 EXONUCLEASE"/>
    <property type="match status" value="1"/>
</dbReference>
<dbReference type="InterPro" id="IPR036397">
    <property type="entry name" value="RNaseH_sf"/>
</dbReference>
<dbReference type="AlphaFoldDB" id="A0AAU9M7Q7"/>
<dbReference type="CDD" id="cd06141">
    <property type="entry name" value="WRN_exo"/>
    <property type="match status" value="1"/>
</dbReference>
<sequence>MVINGRRRWSSHTTHTKNISFYEQDIYTTVTKDPNSVTSWISATTENNNGHHHPLVIGLDVEWRPSYRRGVENRVAILQLCVDHRCLVFQIIHSPYIPESFIDFLNNPSYTFTGVRIHDSIEKMVRQYGLGRAEDGLRLASNVVDLGWMAAQVYGKNMHVLGLKSLAKVVLEKEPEMPAFVTVSTWYDQWLFPEQMEYASVDGFLSFEIGRVLISMGASLY</sequence>
<dbReference type="GO" id="GO:0003676">
    <property type="term" value="F:nucleic acid binding"/>
    <property type="evidence" value="ECO:0007669"/>
    <property type="project" value="InterPro"/>
</dbReference>
<dbReference type="GO" id="GO:0005634">
    <property type="term" value="C:nucleus"/>
    <property type="evidence" value="ECO:0007669"/>
    <property type="project" value="TreeGrafter"/>
</dbReference>
<dbReference type="GO" id="GO:0008408">
    <property type="term" value="F:3'-5' exonuclease activity"/>
    <property type="evidence" value="ECO:0007669"/>
    <property type="project" value="InterPro"/>
</dbReference>
<keyword evidence="5" id="KW-1185">Reference proteome</keyword>
<dbReference type="Proteomes" id="UP001157418">
    <property type="component" value="Unassembled WGS sequence"/>
</dbReference>
<comment type="caution">
    <text evidence="4">The sequence shown here is derived from an EMBL/GenBank/DDBJ whole genome shotgun (WGS) entry which is preliminary data.</text>
</comment>
<dbReference type="PANTHER" id="PTHR13620:SF105">
    <property type="entry name" value="OS01G0737700 PROTEIN"/>
    <property type="match status" value="1"/>
</dbReference>
<evidence type="ECO:0000259" key="3">
    <source>
        <dbReference type="Pfam" id="PF01612"/>
    </source>
</evidence>
<dbReference type="InterPro" id="IPR051132">
    <property type="entry name" value="3-5_Exonuclease_domain"/>
</dbReference>
<dbReference type="GO" id="GO:0005737">
    <property type="term" value="C:cytoplasm"/>
    <property type="evidence" value="ECO:0007669"/>
    <property type="project" value="TreeGrafter"/>
</dbReference>
<dbReference type="GO" id="GO:0006139">
    <property type="term" value="P:nucleobase-containing compound metabolic process"/>
    <property type="evidence" value="ECO:0007669"/>
    <property type="project" value="InterPro"/>
</dbReference>
<dbReference type="EMBL" id="CAKMRJ010001144">
    <property type="protein sequence ID" value="CAH1423879.1"/>
    <property type="molecule type" value="Genomic_DNA"/>
</dbReference>
<proteinExistence type="predicted"/>
<accession>A0AAU9M7Q7</accession>
<dbReference type="InterPro" id="IPR002562">
    <property type="entry name" value="3'-5'_exonuclease_dom"/>
</dbReference>
<evidence type="ECO:0000313" key="5">
    <source>
        <dbReference type="Proteomes" id="UP001157418"/>
    </source>
</evidence>